<comment type="caution">
    <text evidence="6">The sequence shown here is derived from an EMBL/GenBank/DDBJ whole genome shotgun (WGS) entry which is preliminary data.</text>
</comment>
<dbReference type="RefSeq" id="WP_107185506.1">
    <property type="nucleotide sequence ID" value="NZ_JAWQGC010000015.1"/>
</dbReference>
<evidence type="ECO:0000256" key="5">
    <source>
        <dbReference type="SAM" id="Phobius"/>
    </source>
</evidence>
<dbReference type="AlphaFoldDB" id="A0A2T3KT06"/>
<feature type="transmembrane region" description="Helical" evidence="5">
    <location>
        <begin position="100"/>
        <end position="121"/>
    </location>
</feature>
<dbReference type="Pfam" id="PF02659">
    <property type="entry name" value="Mntp"/>
    <property type="match status" value="1"/>
</dbReference>
<feature type="transmembrane region" description="Helical" evidence="5">
    <location>
        <begin position="166"/>
        <end position="183"/>
    </location>
</feature>
<evidence type="ECO:0000256" key="2">
    <source>
        <dbReference type="ARBA" id="ARBA00022692"/>
    </source>
</evidence>
<protein>
    <recommendedName>
        <fullName evidence="8">Manganese efflux pump MntP</fullName>
    </recommendedName>
</protein>
<evidence type="ECO:0000256" key="3">
    <source>
        <dbReference type="ARBA" id="ARBA00022989"/>
    </source>
</evidence>
<organism evidence="6 7">
    <name type="scientific">Photobacterium leiognathi subsp. mandapamensis</name>
    <name type="common">Photobacterium mandapamensis</name>
    <dbReference type="NCBI Taxonomy" id="48408"/>
    <lineage>
        <taxon>Bacteria</taxon>
        <taxon>Pseudomonadati</taxon>
        <taxon>Pseudomonadota</taxon>
        <taxon>Gammaproteobacteria</taxon>
        <taxon>Vibrionales</taxon>
        <taxon>Vibrionaceae</taxon>
        <taxon>Photobacterium</taxon>
    </lineage>
</organism>
<sequence length="184" mass="19989">MPFILALLFSLSSNLDNFVIGFSYGVQNKRIVLVPNMIIALITAVVTYLSMVLGQWLTHLISHQESSDIGSIVFIGLGLWSIGNSFSNNKKTRHDDTKELGIKAAIGLGILLSINNIGVGILGSVSRLNINLITILTFITSILLTYLGNHLGNNVIGKWLGKYNDLVSGLLLVILGLLSFFYAL</sequence>
<feature type="transmembrane region" description="Helical" evidence="5">
    <location>
        <begin position="69"/>
        <end position="88"/>
    </location>
</feature>
<evidence type="ECO:0000313" key="6">
    <source>
        <dbReference type="EMBL" id="PSV09602.1"/>
    </source>
</evidence>
<evidence type="ECO:0000313" key="7">
    <source>
        <dbReference type="Proteomes" id="UP000240530"/>
    </source>
</evidence>
<dbReference type="PANTHER" id="PTHR35529">
    <property type="entry name" value="MANGANESE EFFLUX PUMP MNTP-RELATED"/>
    <property type="match status" value="1"/>
</dbReference>
<keyword evidence="3 5" id="KW-1133">Transmembrane helix</keyword>
<evidence type="ECO:0000256" key="4">
    <source>
        <dbReference type="ARBA" id="ARBA00023136"/>
    </source>
</evidence>
<proteinExistence type="predicted"/>
<dbReference type="InterPro" id="IPR003810">
    <property type="entry name" value="Mntp/YtaF"/>
</dbReference>
<evidence type="ECO:0000256" key="1">
    <source>
        <dbReference type="ARBA" id="ARBA00022475"/>
    </source>
</evidence>
<dbReference type="EMBL" id="PYNS01000017">
    <property type="protein sequence ID" value="PSV09602.1"/>
    <property type="molecule type" value="Genomic_DNA"/>
</dbReference>
<reference evidence="6 7" key="1">
    <citation type="submission" date="2018-03" db="EMBL/GenBank/DDBJ databases">
        <title>Whole genome sequencing of Histamine producing bacteria.</title>
        <authorList>
            <person name="Butler K."/>
        </authorList>
    </citation>
    <scope>NUCLEOTIDE SEQUENCE [LARGE SCALE GENOMIC DNA]</scope>
    <source>
        <strain evidence="6 7">Res.4.1</strain>
    </source>
</reference>
<keyword evidence="2 5" id="KW-0812">Transmembrane</keyword>
<keyword evidence="1" id="KW-1003">Cell membrane</keyword>
<dbReference type="PANTHER" id="PTHR35529:SF2">
    <property type="entry name" value="SPORULATION PROTEIN YTAF-RELATED"/>
    <property type="match status" value="1"/>
</dbReference>
<accession>A0A2T3KT06</accession>
<keyword evidence="4 5" id="KW-0472">Membrane</keyword>
<dbReference type="Proteomes" id="UP000240530">
    <property type="component" value="Unassembled WGS sequence"/>
</dbReference>
<feature type="transmembrane region" description="Helical" evidence="5">
    <location>
        <begin position="128"/>
        <end position="146"/>
    </location>
</feature>
<evidence type="ECO:0008006" key="8">
    <source>
        <dbReference type="Google" id="ProtNLM"/>
    </source>
</evidence>
<feature type="transmembrane region" description="Helical" evidence="5">
    <location>
        <begin position="37"/>
        <end position="57"/>
    </location>
</feature>
<gene>
    <name evidence="6" type="ORF">C0W93_14395</name>
</gene>
<name>A0A2T3KT06_PHOLD</name>